<dbReference type="AlphaFoldDB" id="H1DJF8"/>
<dbReference type="CDD" id="cd06223">
    <property type="entry name" value="PRTases_typeI"/>
    <property type="match status" value="1"/>
</dbReference>
<dbReference type="InterPro" id="IPR000836">
    <property type="entry name" value="PRTase_dom"/>
</dbReference>
<dbReference type="RefSeq" id="WP_009137177.1">
    <property type="nucleotide sequence ID" value="NZ_JH594596.1"/>
</dbReference>
<dbReference type="eggNOG" id="COG1040">
    <property type="taxonomic scope" value="Bacteria"/>
</dbReference>
<comment type="similarity">
    <text evidence="1">Belongs to the ComF/GntX family.</text>
</comment>
<evidence type="ECO:0000256" key="1">
    <source>
        <dbReference type="ARBA" id="ARBA00008007"/>
    </source>
</evidence>
<dbReference type="InterPro" id="IPR051910">
    <property type="entry name" value="ComF/GntX_DNA_util-trans"/>
</dbReference>
<organism evidence="3 4">
    <name type="scientific">Odoribacter laneus YIT 12061</name>
    <dbReference type="NCBI Taxonomy" id="742817"/>
    <lineage>
        <taxon>Bacteria</taxon>
        <taxon>Pseudomonadati</taxon>
        <taxon>Bacteroidota</taxon>
        <taxon>Bacteroidia</taxon>
        <taxon>Bacteroidales</taxon>
        <taxon>Odoribacteraceae</taxon>
        <taxon>Odoribacter</taxon>
    </lineage>
</organism>
<dbReference type="PATRIC" id="fig|742817.3.peg.2168"/>
<comment type="caution">
    <text evidence="3">The sequence shown here is derived from an EMBL/GenBank/DDBJ whole genome shotgun (WGS) entry which is preliminary data.</text>
</comment>
<sequence length="226" mass="25589">MAFGRALADLFFPRLCMVCECCLRRGEVYICSACLADFPCTDSLYQAETTVLKTFEEACRPEKLYSLFYYSKYSDYRKLVYALKYRSGKKLGIYLGKMLGEKIGRQVGIQGIVPIPLHPKREKKRGYNQSLQIALGITEILNIPIYDKVITRTRNTASQTGMSVVERQQNVRNIFDLQDCHSVRGKHLLIVDDVITTGATMRSCVETLAQAGNIRFSLGCLGRTWA</sequence>
<dbReference type="GeneID" id="98069589"/>
<dbReference type="PANTHER" id="PTHR47505:SF1">
    <property type="entry name" value="DNA UTILIZATION PROTEIN YHGH"/>
    <property type="match status" value="1"/>
</dbReference>
<reference evidence="3 4" key="1">
    <citation type="submission" date="2012-01" db="EMBL/GenBank/DDBJ databases">
        <title>The Genome Sequence of Odoribacter laneus YIT 12061.</title>
        <authorList>
            <consortium name="The Broad Institute Genome Sequencing Platform"/>
            <person name="Earl A."/>
            <person name="Ward D."/>
            <person name="Feldgarden M."/>
            <person name="Gevers D."/>
            <person name="Morotomi M."/>
            <person name="Young S.K."/>
            <person name="Zeng Q."/>
            <person name="Gargeya S."/>
            <person name="Fitzgerald M."/>
            <person name="Haas B."/>
            <person name="Abouelleil A."/>
            <person name="Alvarado L."/>
            <person name="Arachchi H.M."/>
            <person name="Berlin A."/>
            <person name="Chapman S.B."/>
            <person name="Gearin G."/>
            <person name="Goldberg J."/>
            <person name="Griggs A."/>
            <person name="Gujja S."/>
            <person name="Hansen M."/>
            <person name="Heiman D."/>
            <person name="Howarth C."/>
            <person name="Larimer J."/>
            <person name="Lui A."/>
            <person name="MacDonald P.J.P."/>
            <person name="McCowen C."/>
            <person name="Montmayeur A."/>
            <person name="Murphy C."/>
            <person name="Neiman D."/>
            <person name="Pearson M."/>
            <person name="Priest M."/>
            <person name="Roberts A."/>
            <person name="Saif S."/>
            <person name="Shea T."/>
            <person name="Sisk P."/>
            <person name="Stolte C."/>
            <person name="Sykes S."/>
            <person name="Wortman J."/>
            <person name="Nusbaum C."/>
            <person name="Birren B."/>
        </authorList>
    </citation>
    <scope>NUCLEOTIDE SEQUENCE [LARGE SCALE GENOMIC DNA]</scope>
    <source>
        <strain evidence="3 4">YIT 12061</strain>
    </source>
</reference>
<name>H1DJF8_9BACT</name>
<accession>H1DJF8</accession>
<gene>
    <name evidence="3" type="ORF">HMPREF9449_02030</name>
</gene>
<dbReference type="STRING" id="742817.HMPREF9449_02030"/>
<evidence type="ECO:0000313" key="3">
    <source>
        <dbReference type="EMBL" id="EHP46413.1"/>
    </source>
</evidence>
<dbReference type="SUPFAM" id="SSF53271">
    <property type="entry name" value="PRTase-like"/>
    <property type="match status" value="1"/>
</dbReference>
<dbReference type="Proteomes" id="UP000004892">
    <property type="component" value="Unassembled WGS sequence"/>
</dbReference>
<evidence type="ECO:0000259" key="2">
    <source>
        <dbReference type="Pfam" id="PF00156"/>
    </source>
</evidence>
<dbReference type="InterPro" id="IPR029057">
    <property type="entry name" value="PRTase-like"/>
</dbReference>
<evidence type="ECO:0000313" key="4">
    <source>
        <dbReference type="Proteomes" id="UP000004892"/>
    </source>
</evidence>
<dbReference type="EMBL" id="ADMC01000025">
    <property type="protein sequence ID" value="EHP46413.1"/>
    <property type="molecule type" value="Genomic_DNA"/>
</dbReference>
<dbReference type="Pfam" id="PF00156">
    <property type="entry name" value="Pribosyltran"/>
    <property type="match status" value="1"/>
</dbReference>
<keyword evidence="4" id="KW-1185">Reference proteome</keyword>
<dbReference type="HOGENOM" id="CLU_054549_1_0_10"/>
<dbReference type="PANTHER" id="PTHR47505">
    <property type="entry name" value="DNA UTILIZATION PROTEIN YHGH"/>
    <property type="match status" value="1"/>
</dbReference>
<feature type="domain" description="Phosphoribosyltransferase" evidence="2">
    <location>
        <begin position="139"/>
        <end position="212"/>
    </location>
</feature>
<protein>
    <submittedName>
        <fullName evidence="3">ComF family protein</fullName>
    </submittedName>
</protein>
<proteinExistence type="inferred from homology"/>
<dbReference type="Gene3D" id="3.40.50.2020">
    <property type="match status" value="1"/>
</dbReference>